<gene>
    <name evidence="2" type="ORF">HGB41_06580</name>
</gene>
<name>A0A7Y2JX67_9BURK</name>
<dbReference type="Proteomes" id="UP000533905">
    <property type="component" value="Unassembled WGS sequence"/>
</dbReference>
<feature type="region of interest" description="Disordered" evidence="1">
    <location>
        <begin position="138"/>
        <end position="158"/>
    </location>
</feature>
<evidence type="ECO:0000313" key="3">
    <source>
        <dbReference type="Proteomes" id="UP000533905"/>
    </source>
</evidence>
<reference evidence="2 3" key="1">
    <citation type="submission" date="2020-04" db="EMBL/GenBank/DDBJ databases">
        <title>Massilia sp. nov., a cold adapted bacteria isolated from Arctic soil.</title>
        <authorList>
            <person name="Son J."/>
            <person name="Ka J.-O."/>
        </authorList>
    </citation>
    <scope>NUCLEOTIDE SEQUENCE [LARGE SCALE GENOMIC DNA]</scope>
    <source>
        <strain evidence="2 3">ML15P13</strain>
    </source>
</reference>
<dbReference type="RefSeq" id="WP_171082436.1">
    <property type="nucleotide sequence ID" value="NZ_JABAIV010000002.1"/>
</dbReference>
<keyword evidence="3" id="KW-1185">Reference proteome</keyword>
<organism evidence="2 3">
    <name type="scientific">Telluria aromaticivorans</name>
    <dbReference type="NCBI Taxonomy" id="2725995"/>
    <lineage>
        <taxon>Bacteria</taxon>
        <taxon>Pseudomonadati</taxon>
        <taxon>Pseudomonadota</taxon>
        <taxon>Betaproteobacteria</taxon>
        <taxon>Burkholderiales</taxon>
        <taxon>Oxalobacteraceae</taxon>
        <taxon>Telluria group</taxon>
        <taxon>Telluria</taxon>
    </lineage>
</organism>
<evidence type="ECO:0000313" key="2">
    <source>
        <dbReference type="EMBL" id="NNG22667.1"/>
    </source>
</evidence>
<dbReference type="AlphaFoldDB" id="A0A7Y2JX67"/>
<sequence length="158" mass="17121">MSAFDIASQPGAFLAVKRPLPVTVEFAGRDGRVTTREGEVRYQAGDAILSGIEKERWPVPRARFFASYDPVAPLQAGDNGSYVKRHKAVWAWRSSASIEIELSGGRGTLRADAGDVIIDYGDCDLAVVTASIFESSYQRAQEREGPRGCGSQARDEPG</sequence>
<protein>
    <submittedName>
        <fullName evidence="2">Uncharacterized protein</fullName>
    </submittedName>
</protein>
<dbReference type="InterPro" id="IPR025688">
    <property type="entry name" value="PGDYG_prot"/>
</dbReference>
<evidence type="ECO:0000256" key="1">
    <source>
        <dbReference type="SAM" id="MobiDB-lite"/>
    </source>
</evidence>
<proteinExistence type="predicted"/>
<dbReference type="EMBL" id="JABAIV010000002">
    <property type="protein sequence ID" value="NNG22667.1"/>
    <property type="molecule type" value="Genomic_DNA"/>
</dbReference>
<dbReference type="Pfam" id="PF14083">
    <property type="entry name" value="PGDYG"/>
    <property type="match status" value="1"/>
</dbReference>
<comment type="caution">
    <text evidence="2">The sequence shown here is derived from an EMBL/GenBank/DDBJ whole genome shotgun (WGS) entry which is preliminary data.</text>
</comment>
<accession>A0A7Y2JX67</accession>